<gene>
    <name evidence="1" type="ORF">ASZ90_013411</name>
</gene>
<proteinExistence type="predicted"/>
<reference evidence="1" key="1">
    <citation type="journal article" date="2015" name="Proc. Natl. Acad. Sci. U.S.A.">
        <title>Networks of energetic and metabolic interactions define dynamics in microbial communities.</title>
        <authorList>
            <person name="Embree M."/>
            <person name="Liu J.K."/>
            <person name="Al-Bassam M.M."/>
            <person name="Zengler K."/>
        </authorList>
    </citation>
    <scope>NUCLEOTIDE SEQUENCE</scope>
</reference>
<dbReference type="EMBL" id="LNQE01001474">
    <property type="protein sequence ID" value="KUG16902.1"/>
    <property type="molecule type" value="Genomic_DNA"/>
</dbReference>
<dbReference type="AlphaFoldDB" id="A0A0W8F7N3"/>
<comment type="caution">
    <text evidence="1">The sequence shown here is derived from an EMBL/GenBank/DDBJ whole genome shotgun (WGS) entry which is preliminary data.</text>
</comment>
<protein>
    <submittedName>
        <fullName evidence="1">Uncharacterized protein</fullName>
    </submittedName>
</protein>
<name>A0A0W8F7N3_9ZZZZ</name>
<accession>A0A0W8F7N3</accession>
<sequence>MRMETMQDLLEKVQEFAFHDFGKEEAKKLFGWDVAEILVNSSKEDENHILIIFNNNFMLFIRYFLNLDPSQTDDTCEFILSLKTDLTSRIKYSINYGNYIHGQGYIRFRVADTKNRMVQVMLEEFYIPAIKNVYKPIIERFKGFYGKDFFGVEADGNGGQIYYAPIRNMSEHKGARLGDVIGRLTELELLLKDPHIRQDLAKVDLQLSLLPSMMDSGL</sequence>
<evidence type="ECO:0000313" key="1">
    <source>
        <dbReference type="EMBL" id="KUG16902.1"/>
    </source>
</evidence>
<organism evidence="1">
    <name type="scientific">hydrocarbon metagenome</name>
    <dbReference type="NCBI Taxonomy" id="938273"/>
    <lineage>
        <taxon>unclassified sequences</taxon>
        <taxon>metagenomes</taxon>
        <taxon>ecological metagenomes</taxon>
    </lineage>
</organism>